<name>A0A6S6S7T7_9BACT</name>
<evidence type="ECO:0000256" key="7">
    <source>
        <dbReference type="PROSITE-ProRule" id="PRU10137"/>
    </source>
</evidence>
<dbReference type="GO" id="GO:0000150">
    <property type="term" value="F:DNA strand exchange activity"/>
    <property type="evidence" value="ECO:0007669"/>
    <property type="project" value="UniProtKB-KW"/>
</dbReference>
<keyword evidence="2" id="KW-0229">DNA integration</keyword>
<feature type="active site" description="O-(5'-phospho-DNA)-serine intermediate" evidence="6 7">
    <location>
        <position position="9"/>
    </location>
</feature>
<dbReference type="GO" id="GO:0003677">
    <property type="term" value="F:DNA binding"/>
    <property type="evidence" value="ECO:0007669"/>
    <property type="project" value="UniProtKB-KW"/>
</dbReference>
<dbReference type="InterPro" id="IPR036162">
    <property type="entry name" value="Resolvase-like_N_sf"/>
</dbReference>
<organism evidence="9">
    <name type="scientific">uncultured Sulfurovum sp</name>
    <dbReference type="NCBI Taxonomy" id="269237"/>
    <lineage>
        <taxon>Bacteria</taxon>
        <taxon>Pseudomonadati</taxon>
        <taxon>Campylobacterota</taxon>
        <taxon>Epsilonproteobacteria</taxon>
        <taxon>Campylobacterales</taxon>
        <taxon>Sulfurovaceae</taxon>
        <taxon>Sulfurovum</taxon>
        <taxon>environmental samples</taxon>
    </lineage>
</organism>
<keyword evidence="5" id="KW-0233">DNA recombination</keyword>
<dbReference type="GO" id="GO:0015074">
    <property type="term" value="P:DNA integration"/>
    <property type="evidence" value="ECO:0007669"/>
    <property type="project" value="UniProtKB-KW"/>
</dbReference>
<dbReference type="InterPro" id="IPR006118">
    <property type="entry name" value="Recombinase_CS"/>
</dbReference>
<accession>A0A6S6S7T7</accession>
<dbReference type="Gene3D" id="1.10.10.60">
    <property type="entry name" value="Homeodomain-like"/>
    <property type="match status" value="1"/>
</dbReference>
<dbReference type="InterPro" id="IPR006120">
    <property type="entry name" value="Resolvase_HTH_dom"/>
</dbReference>
<evidence type="ECO:0000256" key="1">
    <source>
        <dbReference type="ARBA" id="ARBA00009913"/>
    </source>
</evidence>
<protein>
    <submittedName>
        <fullName evidence="9">Resolvase</fullName>
    </submittedName>
</protein>
<dbReference type="PANTHER" id="PTHR30461">
    <property type="entry name" value="DNA-INVERTASE FROM LAMBDOID PROPHAGE"/>
    <property type="match status" value="1"/>
</dbReference>
<keyword evidence="3" id="KW-0230">DNA invertase</keyword>
<evidence type="ECO:0000259" key="8">
    <source>
        <dbReference type="PROSITE" id="PS51736"/>
    </source>
</evidence>
<dbReference type="InterPro" id="IPR006119">
    <property type="entry name" value="Resolv_N"/>
</dbReference>
<dbReference type="InterPro" id="IPR009057">
    <property type="entry name" value="Homeodomain-like_sf"/>
</dbReference>
<sequence length="190" mass="21436">MKIGYARVSSRGQNLEAQIEILTKAGCEKIFQEKKSGTSLTSRLELESALDYVREGDIFMVTRLDRCSRSTLDLYKILEILKEKGVEFKATQQDFDTSSSTGRLMMGLLSVIAEFETDLRAERQADGIKSALKRGVKFGAKRKMSDEQVIEAMALQKSGEFTNQQIADEFGVGRSTFLRYIAEFKKGYEL</sequence>
<dbReference type="Pfam" id="PF02796">
    <property type="entry name" value="HTH_7"/>
    <property type="match status" value="1"/>
</dbReference>
<dbReference type="PROSITE" id="PS00397">
    <property type="entry name" value="RECOMBINASES_1"/>
    <property type="match status" value="1"/>
</dbReference>
<dbReference type="PROSITE" id="PS51736">
    <property type="entry name" value="RECOMBINASES_3"/>
    <property type="match status" value="1"/>
</dbReference>
<dbReference type="CDD" id="cd00569">
    <property type="entry name" value="HTH_Hin_like"/>
    <property type="match status" value="1"/>
</dbReference>
<dbReference type="AlphaFoldDB" id="A0A6S6S7T7"/>
<dbReference type="FunFam" id="3.40.50.1390:FF:000001">
    <property type="entry name" value="DNA recombinase"/>
    <property type="match status" value="1"/>
</dbReference>
<evidence type="ECO:0000256" key="5">
    <source>
        <dbReference type="ARBA" id="ARBA00023172"/>
    </source>
</evidence>
<evidence type="ECO:0000256" key="3">
    <source>
        <dbReference type="ARBA" id="ARBA00023100"/>
    </source>
</evidence>
<dbReference type="PANTHER" id="PTHR30461:SF26">
    <property type="entry name" value="RESOLVASE HOMOLOG YNEB"/>
    <property type="match status" value="1"/>
</dbReference>
<dbReference type="CDD" id="cd03768">
    <property type="entry name" value="SR_ResInv"/>
    <property type="match status" value="1"/>
</dbReference>
<dbReference type="EMBL" id="CACVAP010000041">
    <property type="protein sequence ID" value="CAA6803853.1"/>
    <property type="molecule type" value="Genomic_DNA"/>
</dbReference>
<dbReference type="Gene3D" id="3.40.50.1390">
    <property type="entry name" value="Resolvase, N-terminal catalytic domain"/>
    <property type="match status" value="1"/>
</dbReference>
<gene>
    <name evidence="9" type="ORF">HELGO_WM14004</name>
</gene>
<comment type="similarity">
    <text evidence="1">Belongs to the site-specific recombinase resolvase family.</text>
</comment>
<evidence type="ECO:0000256" key="2">
    <source>
        <dbReference type="ARBA" id="ARBA00022908"/>
    </source>
</evidence>
<dbReference type="SUPFAM" id="SSF53041">
    <property type="entry name" value="Resolvase-like"/>
    <property type="match status" value="1"/>
</dbReference>
<evidence type="ECO:0000256" key="4">
    <source>
        <dbReference type="ARBA" id="ARBA00023125"/>
    </source>
</evidence>
<dbReference type="SMART" id="SM00857">
    <property type="entry name" value="Resolvase"/>
    <property type="match status" value="1"/>
</dbReference>
<dbReference type="SUPFAM" id="SSF46689">
    <property type="entry name" value="Homeodomain-like"/>
    <property type="match status" value="1"/>
</dbReference>
<dbReference type="InterPro" id="IPR050639">
    <property type="entry name" value="SSR_resolvase"/>
</dbReference>
<evidence type="ECO:0000256" key="6">
    <source>
        <dbReference type="PIRSR" id="PIRSR606118-50"/>
    </source>
</evidence>
<proteinExistence type="inferred from homology"/>
<evidence type="ECO:0000313" key="9">
    <source>
        <dbReference type="EMBL" id="CAA6803853.1"/>
    </source>
</evidence>
<feature type="domain" description="Resolvase/invertase-type recombinase catalytic" evidence="8">
    <location>
        <begin position="1"/>
        <end position="135"/>
    </location>
</feature>
<keyword evidence="4" id="KW-0238">DNA-binding</keyword>
<dbReference type="Pfam" id="PF00239">
    <property type="entry name" value="Resolvase"/>
    <property type="match status" value="1"/>
</dbReference>
<reference evidence="9" key="1">
    <citation type="submission" date="2020-01" db="EMBL/GenBank/DDBJ databases">
        <authorList>
            <person name="Meier V. D."/>
            <person name="Meier V D."/>
        </authorList>
    </citation>
    <scope>NUCLEOTIDE SEQUENCE</scope>
    <source>
        <strain evidence="9">HLG_WM_MAG_06</strain>
    </source>
</reference>